<keyword evidence="13" id="KW-1185">Reference proteome</keyword>
<dbReference type="GO" id="GO:0005634">
    <property type="term" value="C:nucleus"/>
    <property type="evidence" value="ECO:0007669"/>
    <property type="project" value="UniProtKB-SubCell"/>
</dbReference>
<dbReference type="Proteomes" id="UP000708208">
    <property type="component" value="Unassembled WGS sequence"/>
</dbReference>
<dbReference type="SMART" id="SM00320">
    <property type="entry name" value="WD40"/>
    <property type="match status" value="4"/>
</dbReference>
<feature type="domain" description="DDB1- and CUL4-associated factor 12 beta-propeller" evidence="11">
    <location>
        <begin position="164"/>
        <end position="513"/>
    </location>
</feature>
<feature type="non-terminal residue" evidence="12">
    <location>
        <position position="1"/>
    </location>
</feature>
<dbReference type="InterPro" id="IPR056151">
    <property type="entry name" value="Beta-prop_DCAF12"/>
</dbReference>
<evidence type="ECO:0000256" key="7">
    <source>
        <dbReference type="ARBA" id="ARBA00022786"/>
    </source>
</evidence>
<dbReference type="AlphaFoldDB" id="A0A8J2LJW9"/>
<evidence type="ECO:0000256" key="2">
    <source>
        <dbReference type="ARBA" id="ARBA00004496"/>
    </source>
</evidence>
<dbReference type="InterPro" id="IPR051191">
    <property type="entry name" value="DCAF12"/>
</dbReference>
<proteinExistence type="predicted"/>
<sequence length="521" mass="58746">MDNVGRNRGGLSGNNPTRSTLEYLLTGINKRPVMGYRNSIVKVKHGNKLLRRLKLQMSYADQRLYSSRQFAEGSNKYEEFFCYNADDEAEEPEAEGEEESNERKEIPHSSVFQNVSLNIADYVSQRHLGNLQVKQPSTLQPKIMEDSFNSESDFSVKHLLTNGILQEKPIKVENLNKVFCSQWLSDKQVILGTKCNKLIVLDVNSKHMTHIPSLNSSARSLPPDTQCGIHAIQINPSRTLLATGGKNPNDVAVYKLPTMDPVCVGEMAHQDWVFGISWIDEEHFVSGSRDTSLALWKVPDFAFLSPTNNNSLINTTKASVSSSLDHSYIRVPSHSFISAVSRKECKSAQKVRDVVFNRRLNELACVSLNGYIHIWNMDSERFSQKFSRKLPFCLENVCLAVHEDYGLYAVGSKSHTTLMDCRTIQCVKKIPSKYSGFGIRSANFYSTLLSIGTGQGTIMFYDLRAGKYLETHNNSARSATLKSSTGWTYPDEEIIMDVFRQRYTPAIYTHCIDMSVNALIL</sequence>
<name>A0A8J2LJW9_9HEXA</name>
<dbReference type="Pfam" id="PF23760">
    <property type="entry name" value="Beta-prop_DCAF12"/>
    <property type="match status" value="1"/>
</dbReference>
<keyword evidence="7" id="KW-0833">Ubl conjugation pathway</keyword>
<comment type="caution">
    <text evidence="12">The sequence shown here is derived from an EMBL/GenBank/DDBJ whole genome shotgun (WGS) entry which is preliminary data.</text>
</comment>
<evidence type="ECO:0000313" key="12">
    <source>
        <dbReference type="EMBL" id="CAG7832721.1"/>
    </source>
</evidence>
<keyword evidence="8" id="KW-0539">Nucleus</keyword>
<evidence type="ECO:0000256" key="10">
    <source>
        <dbReference type="SAM" id="MobiDB-lite"/>
    </source>
</evidence>
<dbReference type="GO" id="GO:0005737">
    <property type="term" value="C:cytoplasm"/>
    <property type="evidence" value="ECO:0007669"/>
    <property type="project" value="UniProtKB-SubCell"/>
</dbReference>
<dbReference type="EMBL" id="CAJVCH010566574">
    <property type="protein sequence ID" value="CAG7832721.1"/>
    <property type="molecule type" value="Genomic_DNA"/>
</dbReference>
<feature type="region of interest" description="Disordered" evidence="10">
    <location>
        <begin position="88"/>
        <end position="107"/>
    </location>
</feature>
<organism evidence="12 13">
    <name type="scientific">Allacma fusca</name>
    <dbReference type="NCBI Taxonomy" id="39272"/>
    <lineage>
        <taxon>Eukaryota</taxon>
        <taxon>Metazoa</taxon>
        <taxon>Ecdysozoa</taxon>
        <taxon>Arthropoda</taxon>
        <taxon>Hexapoda</taxon>
        <taxon>Collembola</taxon>
        <taxon>Symphypleona</taxon>
        <taxon>Sminthuridae</taxon>
        <taxon>Allacma</taxon>
    </lineage>
</organism>
<evidence type="ECO:0000256" key="8">
    <source>
        <dbReference type="ARBA" id="ARBA00023242"/>
    </source>
</evidence>
<dbReference type="PROSITE" id="PS50082">
    <property type="entry name" value="WD_REPEATS_2"/>
    <property type="match status" value="1"/>
</dbReference>
<dbReference type="GO" id="GO:0080008">
    <property type="term" value="C:Cul4-RING E3 ubiquitin ligase complex"/>
    <property type="evidence" value="ECO:0007669"/>
    <property type="project" value="TreeGrafter"/>
</dbReference>
<dbReference type="InterPro" id="IPR001680">
    <property type="entry name" value="WD40_rpt"/>
</dbReference>
<dbReference type="OrthoDB" id="9610195at2759"/>
<comment type="pathway">
    <text evidence="3">Protein modification; protein ubiquitination.</text>
</comment>
<gene>
    <name evidence="12" type="ORF">AFUS01_LOCUS42392</name>
</gene>
<keyword evidence="5 9" id="KW-0853">WD repeat</keyword>
<feature type="repeat" description="WD" evidence="9">
    <location>
        <begin position="266"/>
        <end position="298"/>
    </location>
</feature>
<dbReference type="PANTHER" id="PTHR19860">
    <property type="entry name" value="DDB1- AND CUL4-ASSOCIATED FACTOR 12-RELATED"/>
    <property type="match status" value="1"/>
</dbReference>
<protein>
    <recommendedName>
        <fullName evidence="11">DDB1- and CUL4-associated factor 12 beta-propeller domain-containing protein</fullName>
    </recommendedName>
</protein>
<evidence type="ECO:0000256" key="6">
    <source>
        <dbReference type="ARBA" id="ARBA00022737"/>
    </source>
</evidence>
<evidence type="ECO:0000256" key="1">
    <source>
        <dbReference type="ARBA" id="ARBA00004123"/>
    </source>
</evidence>
<evidence type="ECO:0000256" key="3">
    <source>
        <dbReference type="ARBA" id="ARBA00004906"/>
    </source>
</evidence>
<accession>A0A8J2LJW9</accession>
<evidence type="ECO:0000313" key="13">
    <source>
        <dbReference type="Proteomes" id="UP000708208"/>
    </source>
</evidence>
<reference evidence="12" key="1">
    <citation type="submission" date="2021-06" db="EMBL/GenBank/DDBJ databases">
        <authorList>
            <person name="Hodson N. C."/>
            <person name="Mongue J. A."/>
            <person name="Jaron S. K."/>
        </authorList>
    </citation>
    <scope>NUCLEOTIDE SEQUENCE</scope>
</reference>
<comment type="subcellular location">
    <subcellularLocation>
        <location evidence="2">Cytoplasm</location>
    </subcellularLocation>
    <subcellularLocation>
        <location evidence="1">Nucleus</location>
    </subcellularLocation>
</comment>
<evidence type="ECO:0000256" key="9">
    <source>
        <dbReference type="PROSITE-ProRule" id="PRU00221"/>
    </source>
</evidence>
<evidence type="ECO:0000256" key="4">
    <source>
        <dbReference type="ARBA" id="ARBA00022490"/>
    </source>
</evidence>
<evidence type="ECO:0000259" key="11">
    <source>
        <dbReference type="Pfam" id="PF23760"/>
    </source>
</evidence>
<feature type="compositionally biased region" description="Acidic residues" evidence="10">
    <location>
        <begin position="88"/>
        <end position="100"/>
    </location>
</feature>
<evidence type="ECO:0000256" key="5">
    <source>
        <dbReference type="ARBA" id="ARBA00022574"/>
    </source>
</evidence>
<keyword evidence="6" id="KW-0677">Repeat</keyword>
<dbReference type="PANTHER" id="PTHR19860:SF16">
    <property type="entry name" value="DDB1- AND CUL4-ASSOCIATED FACTOR 12"/>
    <property type="match status" value="1"/>
</dbReference>
<keyword evidence="4" id="KW-0963">Cytoplasm</keyword>